<name>A0A202CHW3_9FLAO</name>
<evidence type="ECO:0008006" key="3">
    <source>
        <dbReference type="Google" id="ProtNLM"/>
    </source>
</evidence>
<dbReference type="AlphaFoldDB" id="A0A202CHW3"/>
<dbReference type="PROSITE" id="PS51257">
    <property type="entry name" value="PROKAR_LIPOPROTEIN"/>
    <property type="match status" value="1"/>
</dbReference>
<organism evidence="1 2">
    <name type="scientific">Chryseobacterium mucoviscidosis</name>
    <dbReference type="NCBI Taxonomy" id="1945581"/>
    <lineage>
        <taxon>Bacteria</taxon>
        <taxon>Pseudomonadati</taxon>
        <taxon>Bacteroidota</taxon>
        <taxon>Flavobacteriia</taxon>
        <taxon>Flavobacteriales</taxon>
        <taxon>Weeksellaceae</taxon>
        <taxon>Chryseobacterium group</taxon>
        <taxon>Chryseobacterium</taxon>
    </lineage>
</organism>
<protein>
    <recommendedName>
        <fullName evidence="3">Lipoprotein</fullName>
    </recommendedName>
</protein>
<dbReference type="RefSeq" id="WP_087705780.1">
    <property type="nucleotide sequence ID" value="NZ_MVAG01000024.1"/>
</dbReference>
<evidence type="ECO:0000313" key="2">
    <source>
        <dbReference type="Proteomes" id="UP000196355"/>
    </source>
</evidence>
<comment type="caution">
    <text evidence="1">The sequence shown here is derived from an EMBL/GenBank/DDBJ whole genome shotgun (WGS) entry which is preliminary data.</text>
</comment>
<gene>
    <name evidence="1" type="ORF">B0E34_00205</name>
</gene>
<proteinExistence type="predicted"/>
<accession>A0A202CHW3</accession>
<reference evidence="2" key="1">
    <citation type="submission" date="2017-02" db="EMBL/GenBank/DDBJ databases">
        <authorList>
            <person name="Tetz G."/>
            <person name="Tetz V."/>
        </authorList>
    </citation>
    <scope>NUCLEOTIDE SEQUENCE [LARGE SCALE GENOMIC DNA]</scope>
    <source>
        <strain evidence="2">VT16-26</strain>
    </source>
</reference>
<dbReference type="Proteomes" id="UP000196355">
    <property type="component" value="Unassembled WGS sequence"/>
</dbReference>
<sequence>MKKCISFFIFLLLLSCQQESNFDLEKDLYQFSDKMENGDTIEVSVNHSACLFLSHELYTFIKQKDTVFLQTYSEISSFEKREQTLPKIVYQASNKNQLSFENYFKYLSKENKPKTETNSAIVSIHYKNKAQAKSFYSDGLRDNLEKLDRFGLLRKKIYPNDTFFKSPEPPPPPPKFAK</sequence>
<keyword evidence="2" id="KW-1185">Reference proteome</keyword>
<dbReference type="EMBL" id="MVAG01000024">
    <property type="protein sequence ID" value="OVE63244.1"/>
    <property type="molecule type" value="Genomic_DNA"/>
</dbReference>
<evidence type="ECO:0000313" key="1">
    <source>
        <dbReference type="EMBL" id="OVE63244.1"/>
    </source>
</evidence>